<dbReference type="VEuPathDB" id="TriTrypDB:Tb427_000106400"/>
<feature type="coiled-coil region" evidence="9">
    <location>
        <begin position="338"/>
        <end position="365"/>
    </location>
</feature>
<proteinExistence type="predicted"/>
<feature type="domain" description="Trypanosome variant surface glycoprotein B-type N-terminal" evidence="13">
    <location>
        <begin position="10"/>
        <end position="360"/>
    </location>
</feature>
<dbReference type="EMBL" id="KC613537">
    <property type="protein sequence ID" value="AGH60968.1"/>
    <property type="molecule type" value="Genomic_DNA"/>
</dbReference>
<evidence type="ECO:0000256" key="1">
    <source>
        <dbReference type="ARBA" id="ARBA00002523"/>
    </source>
</evidence>
<reference evidence="14" key="2">
    <citation type="journal article" date="2014" name="Mol. Biochem. Parasitol.">
        <title>Capturing the variant surface glycoprotein repertoire (the VSGnome) of Trypanosoma brucei Lister 427.</title>
        <authorList>
            <person name="Cross G.A."/>
            <person name="Kim H.S."/>
            <person name="Wickstead B."/>
        </authorList>
    </citation>
    <scope>NUCLEOTIDE SEQUENCE</scope>
    <source>
        <strain evidence="14">Lister 427</strain>
    </source>
</reference>
<evidence type="ECO:0000256" key="6">
    <source>
        <dbReference type="ARBA" id="ARBA00023136"/>
    </source>
</evidence>
<protein>
    <submittedName>
        <fullName evidence="14">Variant surface glycoprotein 396</fullName>
    </submittedName>
</protein>
<feature type="chain" id="PRO_5004058010" evidence="11">
    <location>
        <begin position="23"/>
        <end position="517"/>
    </location>
</feature>
<dbReference type="InterPro" id="IPR019609">
    <property type="entry name" value="Variant_surf_glycoprt_trypan_C"/>
</dbReference>
<dbReference type="Pfam" id="PF10659">
    <property type="entry name" value="Trypan_glycop_C"/>
    <property type="match status" value="1"/>
</dbReference>
<evidence type="ECO:0000256" key="10">
    <source>
        <dbReference type="SAM" id="MobiDB-lite"/>
    </source>
</evidence>
<dbReference type="VEuPathDB" id="TriTrypDB:Tb10.v4.0189"/>
<evidence type="ECO:0000256" key="8">
    <source>
        <dbReference type="ARBA" id="ARBA00023288"/>
    </source>
</evidence>
<evidence type="ECO:0000256" key="3">
    <source>
        <dbReference type="ARBA" id="ARBA00022475"/>
    </source>
</evidence>
<comment type="subcellular location">
    <subcellularLocation>
        <location evidence="2">Cell membrane</location>
        <topology evidence="2">Lipid-anchor</topology>
        <topology evidence="2">GPI-anchor</topology>
    </subcellularLocation>
</comment>
<dbReference type="GO" id="GO:0098552">
    <property type="term" value="C:side of membrane"/>
    <property type="evidence" value="ECO:0007669"/>
    <property type="project" value="UniProtKB-KW"/>
</dbReference>
<feature type="compositionally biased region" description="Basic and acidic residues" evidence="10">
    <location>
        <begin position="421"/>
        <end position="437"/>
    </location>
</feature>
<evidence type="ECO:0000259" key="13">
    <source>
        <dbReference type="Pfam" id="PF13206"/>
    </source>
</evidence>
<reference evidence="14" key="1">
    <citation type="submission" date="2013-02" db="EMBL/GenBank/DDBJ databases">
        <authorList>
            <person name="Cross G.A.M."/>
            <person name="Kim H.-S."/>
            <person name="Wickstead B."/>
        </authorList>
    </citation>
    <scope>NUCLEOTIDE SEQUENCE</scope>
    <source>
        <strain evidence="14">Lister 427</strain>
    </source>
</reference>
<keyword evidence="8" id="KW-0449">Lipoprotein</keyword>
<accession>M4SWY9</accession>
<feature type="compositionally biased region" description="Polar residues" evidence="10">
    <location>
        <begin position="388"/>
        <end position="398"/>
    </location>
</feature>
<evidence type="ECO:0000256" key="2">
    <source>
        <dbReference type="ARBA" id="ARBA00004609"/>
    </source>
</evidence>
<evidence type="ECO:0000259" key="12">
    <source>
        <dbReference type="Pfam" id="PF10659"/>
    </source>
</evidence>
<keyword evidence="4" id="KW-0336">GPI-anchor</keyword>
<feature type="region of interest" description="Disordered" evidence="10">
    <location>
        <begin position="421"/>
        <end position="452"/>
    </location>
</feature>
<feature type="region of interest" description="Disordered" evidence="10">
    <location>
        <begin position="374"/>
        <end position="408"/>
    </location>
</feature>
<dbReference type="VEuPathDB" id="TriTrypDB:Tb1125.Tb10.v4.0189"/>
<dbReference type="InterPro" id="IPR025932">
    <property type="entry name" value="Trypano_VSG_B_N_dom"/>
</dbReference>
<dbReference type="AlphaFoldDB" id="M4SWY9"/>
<keyword evidence="5 11" id="KW-0732">Signal</keyword>
<feature type="signal peptide" evidence="11">
    <location>
        <begin position="1"/>
        <end position="22"/>
    </location>
</feature>
<evidence type="ECO:0000313" key="14">
    <source>
        <dbReference type="EMBL" id="AGH60968.1"/>
    </source>
</evidence>
<evidence type="ECO:0000256" key="9">
    <source>
        <dbReference type="SAM" id="Coils"/>
    </source>
</evidence>
<feature type="region of interest" description="Disordered" evidence="10">
    <location>
        <begin position="466"/>
        <end position="487"/>
    </location>
</feature>
<evidence type="ECO:0000256" key="5">
    <source>
        <dbReference type="ARBA" id="ARBA00022729"/>
    </source>
</evidence>
<evidence type="ECO:0000256" key="11">
    <source>
        <dbReference type="SAM" id="SignalP"/>
    </source>
</evidence>
<keyword evidence="7" id="KW-0325">Glycoprotein</keyword>
<evidence type="ECO:0000256" key="7">
    <source>
        <dbReference type="ARBA" id="ARBA00023180"/>
    </source>
</evidence>
<comment type="function">
    <text evidence="1">VSG forms a coat on the surface of the parasite. The trypanosome evades the immune response of the host by expressing a series of antigenically distinct VSGs from an estimated 1000 VSG genes.</text>
</comment>
<sequence length="517" mass="54358">MTTTALIAATLALVALSPRAEAAAAAARAAFLALCEAWNAADSGPVTAYTPPPTPEDLNEIIKFNTTVAEESWLNLIDLIDKDGGWAAHKGKPGNKYGDIDWEVDFELWKAARTSTKATNNEFNKKHPKPMPAAAAAMRAAINRSAARAVELYRQTQQAPTGTAGNIIDEINEALNKAKCGGTNLWDSAKKTCNSGDVSTGAKTTDCAKAHNGKAIIYDLVCLCSTTTGGDCTGTTITQDALSGGSLQANAGQQLLAACPKKATGRDIPTAIAAALAAVSAQIGQNQNAAATAHTTLGGTYSTSCGNAGSSCLDYHDYYIGNNHGFSSIPWVAQLMTAAKLYSRYQAAQAKNEQIAREINLLRTAIESEYYRQAAPTPPTASPGGSANSDAQTIPTTSDCRKHNDSTTCTQNKCKWEENASDKSKGTCKPKEGEDQKTQGAGAGDGTTGGTTKKCSDYGNQQECEKANDGIPEGQPRKCGWIGEDKSGGDKGFNKCRDSSLLVYKKLALTAADFVIW</sequence>
<dbReference type="GO" id="GO:0005886">
    <property type="term" value="C:plasma membrane"/>
    <property type="evidence" value="ECO:0007669"/>
    <property type="project" value="UniProtKB-SubCell"/>
</dbReference>
<name>M4SWY9_9TRYP</name>
<keyword evidence="6" id="KW-0472">Membrane</keyword>
<keyword evidence="3" id="KW-1003">Cell membrane</keyword>
<dbReference type="Pfam" id="PF13206">
    <property type="entry name" value="VSG_B"/>
    <property type="match status" value="1"/>
</dbReference>
<feature type="domain" description="Trypanosome variant surface glycoprotein C-terminal" evidence="12">
    <location>
        <begin position="400"/>
        <end position="515"/>
    </location>
</feature>
<evidence type="ECO:0000256" key="4">
    <source>
        <dbReference type="ARBA" id="ARBA00022622"/>
    </source>
</evidence>
<organism evidence="14">
    <name type="scientific">Trypanosoma brucei</name>
    <dbReference type="NCBI Taxonomy" id="5691"/>
    <lineage>
        <taxon>Eukaryota</taxon>
        <taxon>Discoba</taxon>
        <taxon>Euglenozoa</taxon>
        <taxon>Kinetoplastea</taxon>
        <taxon>Metakinetoplastina</taxon>
        <taxon>Trypanosomatida</taxon>
        <taxon>Trypanosomatidae</taxon>
        <taxon>Trypanosoma</taxon>
    </lineage>
</organism>
<keyword evidence="9" id="KW-0175">Coiled coil</keyword>